<feature type="transmembrane region" description="Helical" evidence="9">
    <location>
        <begin position="59"/>
        <end position="79"/>
    </location>
</feature>
<dbReference type="SUPFAM" id="SSF103473">
    <property type="entry name" value="MFS general substrate transporter"/>
    <property type="match status" value="1"/>
</dbReference>
<evidence type="ECO:0000256" key="5">
    <source>
        <dbReference type="ARBA" id="ARBA00022856"/>
    </source>
</evidence>
<evidence type="ECO:0000256" key="9">
    <source>
        <dbReference type="SAM" id="Phobius"/>
    </source>
</evidence>
<keyword evidence="11" id="KW-1185">Reference proteome</keyword>
<feature type="transmembrane region" description="Helical" evidence="9">
    <location>
        <begin position="260"/>
        <end position="276"/>
    </location>
</feature>
<sequence>MSQQLTLEEIQNFKGKYPKQIWSLFFSEMWERFCFYGMRGMLVFFMIDQLKFGEGQSQLQYAAIQAFVYAFTFVGGLFADKILGFRKSLFWGGSLMILGSILLSADPHSLFFLGIAFTVVGTGFFKPNISTMVGELYKKGDERTDAGFSLFYAGINIGAFIGGYLCIAIGKGHIFSDIIDVAHRWNVAFGLAAFVMLVSLINFHFTKKNLGPIGLQPEDVNANGESVKKPLWKEIAVYGGSLLSIPLIMAMVQNTDYTDYFMYTIGPLTLLYLFYEMTKVTNAERKKLYAALVFIFFSILFWGIYEQAGGSLTIFAANNLHSSLLGFNLDPNGVNNSGGALFIIFLAPVFGALWIWLAKRKLNPNTVIKFGLGFIFLGLGYYVLFGTRLFADAAGMTSLDFFTLALLVITFGELCLSPIGLSIMTKLSTDNLQGVMMGMWFLASAYGQYVAGIIGSNMSNSVVEGGTNLDKLMSYTEGYKDIALYAIVAGVILIAISPLVRKLMQDVK</sequence>
<feature type="transmembrane region" description="Helical" evidence="9">
    <location>
        <begin position="21"/>
        <end position="47"/>
    </location>
</feature>
<evidence type="ECO:0000256" key="8">
    <source>
        <dbReference type="RuleBase" id="RU003755"/>
    </source>
</evidence>
<dbReference type="Pfam" id="PF00854">
    <property type="entry name" value="PTR2"/>
    <property type="match status" value="1"/>
</dbReference>
<evidence type="ECO:0000313" key="11">
    <source>
        <dbReference type="Proteomes" id="UP000275348"/>
    </source>
</evidence>
<dbReference type="EMBL" id="RDOJ01000004">
    <property type="protein sequence ID" value="RLZ11683.1"/>
    <property type="molecule type" value="Genomic_DNA"/>
</dbReference>
<keyword evidence="5" id="KW-0571">Peptide transport</keyword>
<protein>
    <submittedName>
        <fullName evidence="10">MFS transporter</fullName>
    </submittedName>
</protein>
<dbReference type="GO" id="GO:0006857">
    <property type="term" value="P:oligopeptide transport"/>
    <property type="evidence" value="ECO:0007669"/>
    <property type="project" value="InterPro"/>
</dbReference>
<organism evidence="10 11">
    <name type="scientific">Faecalibacter macacae</name>
    <dbReference type="NCBI Taxonomy" id="1859289"/>
    <lineage>
        <taxon>Bacteria</taxon>
        <taxon>Pseudomonadati</taxon>
        <taxon>Bacteroidota</taxon>
        <taxon>Flavobacteriia</taxon>
        <taxon>Flavobacteriales</taxon>
        <taxon>Weeksellaceae</taxon>
        <taxon>Faecalibacter</taxon>
    </lineage>
</organism>
<comment type="similarity">
    <text evidence="8">Belongs to the major facilitator superfamily. Proton-dependent oligopeptide transporter (POT/PTR) (TC 2.A.17) family.</text>
</comment>
<feature type="transmembrane region" description="Helical" evidence="9">
    <location>
        <begin position="88"/>
        <end position="105"/>
    </location>
</feature>
<evidence type="ECO:0000256" key="2">
    <source>
        <dbReference type="ARBA" id="ARBA00022448"/>
    </source>
</evidence>
<dbReference type="PANTHER" id="PTHR23517">
    <property type="entry name" value="RESISTANCE PROTEIN MDTM, PUTATIVE-RELATED-RELATED"/>
    <property type="match status" value="1"/>
</dbReference>
<dbReference type="PANTHER" id="PTHR23517:SF15">
    <property type="entry name" value="PROTON-DEPENDENT OLIGOPEPTIDE FAMILY TRANSPORT PROTEIN"/>
    <property type="match status" value="1"/>
</dbReference>
<dbReference type="GO" id="GO:0005886">
    <property type="term" value="C:plasma membrane"/>
    <property type="evidence" value="ECO:0007669"/>
    <property type="project" value="UniProtKB-SubCell"/>
</dbReference>
<dbReference type="InterPro" id="IPR005279">
    <property type="entry name" value="Dipep/tripep_permease"/>
</dbReference>
<keyword evidence="4 8" id="KW-0812">Transmembrane</keyword>
<gene>
    <name evidence="10" type="ORF">EAH69_04475</name>
</gene>
<dbReference type="PROSITE" id="PS01023">
    <property type="entry name" value="PTR2_2"/>
    <property type="match status" value="1"/>
</dbReference>
<keyword evidence="6 9" id="KW-1133">Transmembrane helix</keyword>
<reference evidence="10 11" key="1">
    <citation type="submission" date="2018-10" db="EMBL/GenBank/DDBJ databases">
        <authorList>
            <person name="Chen X."/>
        </authorList>
    </citation>
    <scope>NUCLEOTIDE SEQUENCE [LARGE SCALE GENOMIC DNA]</scope>
    <source>
        <strain evidence="10 11">YIM 102668</strain>
    </source>
</reference>
<evidence type="ECO:0000256" key="4">
    <source>
        <dbReference type="ARBA" id="ARBA00022692"/>
    </source>
</evidence>
<feature type="transmembrane region" description="Helical" evidence="9">
    <location>
        <begin position="402"/>
        <end position="423"/>
    </location>
</feature>
<feature type="transmembrane region" description="Helical" evidence="9">
    <location>
        <begin position="435"/>
        <end position="454"/>
    </location>
</feature>
<keyword evidence="5" id="KW-0653">Protein transport</keyword>
<feature type="transmembrane region" description="Helical" evidence="9">
    <location>
        <begin position="482"/>
        <end position="500"/>
    </location>
</feature>
<comment type="subcellular location">
    <subcellularLocation>
        <location evidence="1">Cell membrane</location>
        <topology evidence="1">Multi-pass membrane protein</topology>
    </subcellularLocation>
    <subcellularLocation>
        <location evidence="8">Membrane</location>
        <topology evidence="8">Multi-pass membrane protein</topology>
    </subcellularLocation>
</comment>
<keyword evidence="2 8" id="KW-0813">Transport</keyword>
<feature type="transmembrane region" description="Helical" evidence="9">
    <location>
        <begin position="111"/>
        <end position="129"/>
    </location>
</feature>
<feature type="transmembrane region" description="Helical" evidence="9">
    <location>
        <begin position="288"/>
        <end position="305"/>
    </location>
</feature>
<comment type="caution">
    <text evidence="10">The sequence shown here is derived from an EMBL/GenBank/DDBJ whole genome shotgun (WGS) entry which is preliminary data.</text>
</comment>
<dbReference type="Proteomes" id="UP000275348">
    <property type="component" value="Unassembled WGS sequence"/>
</dbReference>
<dbReference type="AlphaFoldDB" id="A0A3L9MFJ4"/>
<feature type="transmembrane region" description="Helical" evidence="9">
    <location>
        <begin position="235"/>
        <end position="254"/>
    </location>
</feature>
<feature type="transmembrane region" description="Helical" evidence="9">
    <location>
        <begin position="150"/>
        <end position="170"/>
    </location>
</feature>
<keyword evidence="3" id="KW-1003">Cell membrane</keyword>
<feature type="transmembrane region" description="Helical" evidence="9">
    <location>
        <begin position="339"/>
        <end position="358"/>
    </location>
</feature>
<dbReference type="NCBIfam" id="TIGR00924">
    <property type="entry name" value="yjdL_sub1_fam"/>
    <property type="match status" value="1"/>
</dbReference>
<dbReference type="InterPro" id="IPR036259">
    <property type="entry name" value="MFS_trans_sf"/>
</dbReference>
<evidence type="ECO:0000256" key="3">
    <source>
        <dbReference type="ARBA" id="ARBA00022475"/>
    </source>
</evidence>
<dbReference type="CDD" id="cd17346">
    <property type="entry name" value="MFS_DtpA_like"/>
    <property type="match status" value="1"/>
</dbReference>
<keyword evidence="7 9" id="KW-0472">Membrane</keyword>
<dbReference type="InterPro" id="IPR000109">
    <property type="entry name" value="POT_fam"/>
</dbReference>
<feature type="transmembrane region" description="Helical" evidence="9">
    <location>
        <begin position="182"/>
        <end position="203"/>
    </location>
</feature>
<dbReference type="InterPro" id="IPR018456">
    <property type="entry name" value="PTR2_symporter_CS"/>
</dbReference>
<feature type="transmembrane region" description="Helical" evidence="9">
    <location>
        <begin position="370"/>
        <end position="390"/>
    </location>
</feature>
<dbReference type="OrthoDB" id="9772725at2"/>
<proteinExistence type="inferred from homology"/>
<dbReference type="Gene3D" id="1.20.1250.20">
    <property type="entry name" value="MFS general substrate transporter like domains"/>
    <property type="match status" value="1"/>
</dbReference>
<accession>A0A3L9MFJ4</accession>
<dbReference type="GO" id="GO:1904680">
    <property type="term" value="F:peptide transmembrane transporter activity"/>
    <property type="evidence" value="ECO:0007669"/>
    <property type="project" value="InterPro"/>
</dbReference>
<name>A0A3L9MFJ4_9FLAO</name>
<evidence type="ECO:0000256" key="7">
    <source>
        <dbReference type="ARBA" id="ARBA00023136"/>
    </source>
</evidence>
<evidence type="ECO:0000256" key="6">
    <source>
        <dbReference type="ARBA" id="ARBA00022989"/>
    </source>
</evidence>
<dbReference type="InterPro" id="IPR050171">
    <property type="entry name" value="MFS_Transporters"/>
</dbReference>
<evidence type="ECO:0000256" key="1">
    <source>
        <dbReference type="ARBA" id="ARBA00004651"/>
    </source>
</evidence>
<dbReference type="RefSeq" id="WP_121933989.1">
    <property type="nucleotide sequence ID" value="NZ_RDOJ01000004.1"/>
</dbReference>
<evidence type="ECO:0000313" key="10">
    <source>
        <dbReference type="EMBL" id="RLZ11683.1"/>
    </source>
</evidence>